<dbReference type="InterPro" id="IPR031925">
    <property type="entry name" value="TBCC_N"/>
</dbReference>
<feature type="compositionally biased region" description="Low complexity" evidence="6">
    <location>
        <begin position="138"/>
        <end position="162"/>
    </location>
</feature>
<dbReference type="EMBL" id="ML179151">
    <property type="protein sequence ID" value="THU97622.1"/>
    <property type="molecule type" value="Genomic_DNA"/>
</dbReference>
<gene>
    <name evidence="8" type="ORF">K435DRAFT_777907</name>
</gene>
<dbReference type="InterPro" id="IPR016098">
    <property type="entry name" value="CAP/MinC_C"/>
</dbReference>
<evidence type="ECO:0000256" key="2">
    <source>
        <dbReference type="ARBA" id="ARBA00008848"/>
    </source>
</evidence>
<keyword evidence="3" id="KW-0963">Cytoplasm</keyword>
<evidence type="ECO:0000313" key="8">
    <source>
        <dbReference type="EMBL" id="THU97622.1"/>
    </source>
</evidence>
<feature type="region of interest" description="Disordered" evidence="6">
    <location>
        <begin position="181"/>
        <end position="210"/>
    </location>
</feature>
<comment type="subcellular location">
    <subcellularLocation>
        <location evidence="1">Cytoplasm</location>
    </subcellularLocation>
</comment>
<feature type="domain" description="C-CAP/cofactor C-like" evidence="7">
    <location>
        <begin position="200"/>
        <end position="330"/>
    </location>
</feature>
<dbReference type="Gene3D" id="2.160.20.70">
    <property type="match status" value="1"/>
</dbReference>
<dbReference type="OrthoDB" id="194775at2759"/>
<proteinExistence type="inferred from homology"/>
<dbReference type="Pfam" id="PF07986">
    <property type="entry name" value="TBCC"/>
    <property type="match status" value="1"/>
</dbReference>
<dbReference type="GO" id="GO:0005737">
    <property type="term" value="C:cytoplasm"/>
    <property type="evidence" value="ECO:0007669"/>
    <property type="project" value="UniProtKB-SubCell"/>
</dbReference>
<protein>
    <recommendedName>
        <fullName evidence="7">C-CAP/cofactor C-like domain-containing protein</fullName>
    </recommendedName>
</protein>
<sequence>MSATGNDSKPLHDDPSKRWGFAEVFLTQFQASRTDLENRLNAAKESQTATSISKDEVDALSVEFEKISKSLRDAIGLIPKSDQGSCEAQLKRLEKTLEDLRKSAAPKSKFAFKRKPKTDNPSSTLSTPISPTPKPEAQSNTGTQTQTQDSTTSSSSASTSTSQLMLSSRVKQYLTIHSIDGIPSSSTSSSTSNQTSSSSPQRKPRSSDLGLSDLDHCVVNFVTPSPSYVFENEVLDISAVQIRNVKNSVLLLPRINGSVMLHDLRDCVVVLGCHQFRMHTSQAIDVFIDINLNPIIEQCHGIRFAPYPSFESDLNNGTPLDATVTSMITSASTNNSTTTVETSHQTRNVPETGLETGSGTSRTNLSVQDFSHIRPTPSPNWRLLLLNSKEDEEKRSGKLKEVMFAETLVGGVKLEGRDGDEESLVNGILEALLPPSS</sequence>
<evidence type="ECO:0000256" key="6">
    <source>
        <dbReference type="SAM" id="MobiDB-lite"/>
    </source>
</evidence>
<dbReference type="AlphaFoldDB" id="A0A4S8M5U2"/>
<feature type="compositionally biased region" description="Low complexity" evidence="6">
    <location>
        <begin position="332"/>
        <end position="343"/>
    </location>
</feature>
<dbReference type="GO" id="GO:0007023">
    <property type="term" value="P:post-chaperonin tubulin folding pathway"/>
    <property type="evidence" value="ECO:0007669"/>
    <property type="project" value="InterPro"/>
</dbReference>
<dbReference type="InterPro" id="IPR012945">
    <property type="entry name" value="Tubulin-bd_cofactor_C_dom"/>
</dbReference>
<feature type="region of interest" description="Disordered" evidence="6">
    <location>
        <begin position="332"/>
        <end position="363"/>
    </location>
</feature>
<evidence type="ECO:0000313" key="9">
    <source>
        <dbReference type="Proteomes" id="UP000297245"/>
    </source>
</evidence>
<dbReference type="PROSITE" id="PS51329">
    <property type="entry name" value="C_CAP_COFACTOR_C"/>
    <property type="match status" value="1"/>
</dbReference>
<organism evidence="8 9">
    <name type="scientific">Dendrothele bispora (strain CBS 962.96)</name>
    <dbReference type="NCBI Taxonomy" id="1314807"/>
    <lineage>
        <taxon>Eukaryota</taxon>
        <taxon>Fungi</taxon>
        <taxon>Dikarya</taxon>
        <taxon>Basidiomycota</taxon>
        <taxon>Agaricomycotina</taxon>
        <taxon>Agaricomycetes</taxon>
        <taxon>Agaricomycetidae</taxon>
        <taxon>Agaricales</taxon>
        <taxon>Agaricales incertae sedis</taxon>
        <taxon>Dendrothele</taxon>
    </lineage>
</organism>
<dbReference type="GO" id="GO:0015631">
    <property type="term" value="F:tubulin binding"/>
    <property type="evidence" value="ECO:0007669"/>
    <property type="project" value="InterPro"/>
</dbReference>
<dbReference type="InterPro" id="IPR038397">
    <property type="entry name" value="TBCC_N_sf"/>
</dbReference>
<dbReference type="InterPro" id="IPR027684">
    <property type="entry name" value="TBCC"/>
</dbReference>
<evidence type="ECO:0000256" key="4">
    <source>
        <dbReference type="ARBA" id="ARBA00022990"/>
    </source>
</evidence>
<accession>A0A4S8M5U2</accession>
<evidence type="ECO:0000259" key="7">
    <source>
        <dbReference type="PROSITE" id="PS51329"/>
    </source>
</evidence>
<evidence type="ECO:0000256" key="1">
    <source>
        <dbReference type="ARBA" id="ARBA00004496"/>
    </source>
</evidence>
<comment type="subunit">
    <text evidence="5">Supercomplex made of cofactors A to E. Cofactors A and D function by capturing and stabilizing tubulin in a quasi-native conformation. Cofactor E binds to the cofactor D-tubulin complex; interaction with cofactor C then causes the release of tubulin polypeptides that are committed to the native state.</text>
</comment>
<dbReference type="GO" id="GO:0007021">
    <property type="term" value="P:tubulin complex assembly"/>
    <property type="evidence" value="ECO:0007669"/>
    <property type="project" value="TreeGrafter"/>
</dbReference>
<feature type="compositionally biased region" description="Polar residues" evidence="6">
    <location>
        <begin position="345"/>
        <end position="363"/>
    </location>
</feature>
<dbReference type="Gene3D" id="1.20.58.1250">
    <property type="entry name" value="Tubulin Binding Cofactor C, N-terminal domain"/>
    <property type="match status" value="1"/>
</dbReference>
<comment type="similarity">
    <text evidence="2">Belongs to the TBCC family.</text>
</comment>
<dbReference type="Proteomes" id="UP000297245">
    <property type="component" value="Unassembled WGS sequence"/>
</dbReference>
<dbReference type="Pfam" id="PF16752">
    <property type="entry name" value="TBCC_N"/>
    <property type="match status" value="1"/>
</dbReference>
<feature type="compositionally biased region" description="Low complexity" evidence="6">
    <location>
        <begin position="184"/>
        <end position="201"/>
    </location>
</feature>
<keyword evidence="9" id="KW-1185">Reference proteome</keyword>
<feature type="region of interest" description="Disordered" evidence="6">
    <location>
        <begin position="105"/>
        <end position="162"/>
    </location>
</feature>
<dbReference type="PANTHER" id="PTHR15139:SF0">
    <property type="entry name" value="TUBULIN-SPECIFIC CHAPERONE C"/>
    <property type="match status" value="1"/>
</dbReference>
<reference evidence="8 9" key="1">
    <citation type="journal article" date="2019" name="Nat. Ecol. Evol.">
        <title>Megaphylogeny resolves global patterns of mushroom evolution.</title>
        <authorList>
            <person name="Varga T."/>
            <person name="Krizsan K."/>
            <person name="Foldi C."/>
            <person name="Dima B."/>
            <person name="Sanchez-Garcia M."/>
            <person name="Sanchez-Ramirez S."/>
            <person name="Szollosi G.J."/>
            <person name="Szarkandi J.G."/>
            <person name="Papp V."/>
            <person name="Albert L."/>
            <person name="Andreopoulos W."/>
            <person name="Angelini C."/>
            <person name="Antonin V."/>
            <person name="Barry K.W."/>
            <person name="Bougher N.L."/>
            <person name="Buchanan P."/>
            <person name="Buyck B."/>
            <person name="Bense V."/>
            <person name="Catcheside P."/>
            <person name="Chovatia M."/>
            <person name="Cooper J."/>
            <person name="Damon W."/>
            <person name="Desjardin D."/>
            <person name="Finy P."/>
            <person name="Geml J."/>
            <person name="Haridas S."/>
            <person name="Hughes K."/>
            <person name="Justo A."/>
            <person name="Karasinski D."/>
            <person name="Kautmanova I."/>
            <person name="Kiss B."/>
            <person name="Kocsube S."/>
            <person name="Kotiranta H."/>
            <person name="LaButti K.M."/>
            <person name="Lechner B.E."/>
            <person name="Liimatainen K."/>
            <person name="Lipzen A."/>
            <person name="Lukacs Z."/>
            <person name="Mihaltcheva S."/>
            <person name="Morgado L.N."/>
            <person name="Niskanen T."/>
            <person name="Noordeloos M.E."/>
            <person name="Ohm R.A."/>
            <person name="Ortiz-Santana B."/>
            <person name="Ovrebo C."/>
            <person name="Racz N."/>
            <person name="Riley R."/>
            <person name="Savchenko A."/>
            <person name="Shiryaev A."/>
            <person name="Soop K."/>
            <person name="Spirin V."/>
            <person name="Szebenyi C."/>
            <person name="Tomsovsky M."/>
            <person name="Tulloss R.E."/>
            <person name="Uehling J."/>
            <person name="Grigoriev I.V."/>
            <person name="Vagvolgyi C."/>
            <person name="Papp T."/>
            <person name="Martin F.M."/>
            <person name="Miettinen O."/>
            <person name="Hibbett D.S."/>
            <person name="Nagy L.G."/>
        </authorList>
    </citation>
    <scope>NUCLEOTIDE SEQUENCE [LARGE SCALE GENOMIC DNA]</scope>
    <source>
        <strain evidence="8 9">CBS 962.96</strain>
    </source>
</reference>
<keyword evidence="4" id="KW-0007">Acetylation</keyword>
<dbReference type="PANTHER" id="PTHR15139">
    <property type="entry name" value="TUBULIN FOLDING COFACTOR C"/>
    <property type="match status" value="1"/>
</dbReference>
<evidence type="ECO:0000256" key="5">
    <source>
        <dbReference type="ARBA" id="ARBA00026055"/>
    </source>
</evidence>
<dbReference type="InterPro" id="IPR017901">
    <property type="entry name" value="C-CAP_CF_C-like"/>
</dbReference>
<name>A0A4S8M5U2_DENBC</name>
<evidence type="ECO:0000256" key="3">
    <source>
        <dbReference type="ARBA" id="ARBA00022490"/>
    </source>
</evidence>